<organism evidence="2 3">
    <name type="scientific">Microbacterium gilvum</name>
    <dbReference type="NCBI Taxonomy" id="1336204"/>
    <lineage>
        <taxon>Bacteria</taxon>
        <taxon>Bacillati</taxon>
        <taxon>Actinomycetota</taxon>
        <taxon>Actinomycetes</taxon>
        <taxon>Micrococcales</taxon>
        <taxon>Microbacteriaceae</taxon>
        <taxon>Microbacterium</taxon>
    </lineage>
</organism>
<sequence>MQPLFDFIEGYWWLVFPLGGGIAAVAGSTATWWSKESKARHKRRLELLQAKTEARSIELQARAQLKAAKTTADPDDVAAEDAANRRARLTRLLDTHDDVVRRWLDYELDVAKLIAFPTMSDGRQPLTAAFLRAKKAADGLRPAGADVAVSAEELAEYRTAVNDFEVAFDIAEQDARRVRDSGFSETERKRLDRAQQLLRTAVDQSATAAERQVAYRRVREELDGLISLSDDAIEVLEKQVARAIEPRRDPLPPS</sequence>
<dbReference type="RefSeq" id="WP_345438094.1">
    <property type="nucleotide sequence ID" value="NZ_BAABKO010000002.1"/>
</dbReference>
<reference evidence="3" key="1">
    <citation type="journal article" date="2019" name="Int. J. Syst. Evol. Microbiol.">
        <title>The Global Catalogue of Microorganisms (GCM) 10K type strain sequencing project: providing services to taxonomists for standard genome sequencing and annotation.</title>
        <authorList>
            <consortium name="The Broad Institute Genomics Platform"/>
            <consortium name="The Broad Institute Genome Sequencing Center for Infectious Disease"/>
            <person name="Wu L."/>
            <person name="Ma J."/>
        </authorList>
    </citation>
    <scope>NUCLEOTIDE SEQUENCE [LARGE SCALE GENOMIC DNA]</scope>
    <source>
        <strain evidence="3">JCM 18537</strain>
    </source>
</reference>
<evidence type="ECO:0000313" key="2">
    <source>
        <dbReference type="EMBL" id="GAA4773400.1"/>
    </source>
</evidence>
<proteinExistence type="predicted"/>
<keyword evidence="1" id="KW-0812">Transmembrane</keyword>
<evidence type="ECO:0000313" key="3">
    <source>
        <dbReference type="Proteomes" id="UP001501645"/>
    </source>
</evidence>
<keyword evidence="1" id="KW-1133">Transmembrane helix</keyword>
<dbReference type="Proteomes" id="UP001501645">
    <property type="component" value="Unassembled WGS sequence"/>
</dbReference>
<dbReference type="EMBL" id="BAABKO010000002">
    <property type="protein sequence ID" value="GAA4773400.1"/>
    <property type="molecule type" value="Genomic_DNA"/>
</dbReference>
<gene>
    <name evidence="2" type="ORF">GCM10023351_17240</name>
</gene>
<feature type="transmembrane region" description="Helical" evidence="1">
    <location>
        <begin position="12"/>
        <end position="34"/>
    </location>
</feature>
<evidence type="ECO:0000256" key="1">
    <source>
        <dbReference type="SAM" id="Phobius"/>
    </source>
</evidence>
<keyword evidence="3" id="KW-1185">Reference proteome</keyword>
<comment type="caution">
    <text evidence="2">The sequence shown here is derived from an EMBL/GenBank/DDBJ whole genome shotgun (WGS) entry which is preliminary data.</text>
</comment>
<accession>A0ABP9A6U6</accession>
<name>A0ABP9A6U6_9MICO</name>
<protein>
    <submittedName>
        <fullName evidence="2">Uncharacterized protein</fullName>
    </submittedName>
</protein>
<keyword evidence="1" id="KW-0472">Membrane</keyword>